<dbReference type="GO" id="GO:0003700">
    <property type="term" value="F:DNA-binding transcription factor activity"/>
    <property type="evidence" value="ECO:0007669"/>
    <property type="project" value="InterPro"/>
</dbReference>
<dbReference type="InterPro" id="IPR050313">
    <property type="entry name" value="Carb_Metab_HTH_regulators"/>
</dbReference>
<dbReference type="SMART" id="SM01134">
    <property type="entry name" value="DeoRC"/>
    <property type="match status" value="1"/>
</dbReference>
<dbReference type="Gene3D" id="1.10.10.10">
    <property type="entry name" value="Winged helix-like DNA-binding domain superfamily/Winged helix DNA-binding domain"/>
    <property type="match status" value="1"/>
</dbReference>
<dbReference type="InterPro" id="IPR014036">
    <property type="entry name" value="DeoR-like_C"/>
</dbReference>
<feature type="domain" description="HTH deoR-type" evidence="4">
    <location>
        <begin position="6"/>
        <end position="61"/>
    </location>
</feature>
<evidence type="ECO:0000256" key="3">
    <source>
        <dbReference type="ARBA" id="ARBA00023163"/>
    </source>
</evidence>
<dbReference type="OrthoDB" id="9797223at2"/>
<sequence>MSANPPIARRELIASRLDAGQPVSAPALATEFSISEDAIRRDLRALAAQGRCRRVYGGALPLAPSAAPLTERVRQDRDRKEHLAAFAATTVRPGELVFLDSGSTNLALVGHLPEDADVTVVTNSVPIAAAVLARQDLRLITVGGEVNLMVGGCVDAAAAMQVARMSFDRSFIGACAVSDVDGLSAHDFDDATFKRALLARSRQAVVLVTTEKLGTTARHRVAELPDLSAVVVEVDAPDDEVRILSDGGAMILRAVQARAA</sequence>
<keyword evidence="1" id="KW-0678">Repressor</keyword>
<keyword evidence="3" id="KW-0804">Transcription</keyword>
<dbReference type="SMART" id="SM00420">
    <property type="entry name" value="HTH_DEOR"/>
    <property type="match status" value="1"/>
</dbReference>
<dbReference type="PANTHER" id="PTHR30363">
    <property type="entry name" value="HTH-TYPE TRANSCRIPTIONAL REGULATOR SRLR-RELATED"/>
    <property type="match status" value="1"/>
</dbReference>
<evidence type="ECO:0000259" key="4">
    <source>
        <dbReference type="PROSITE" id="PS51000"/>
    </source>
</evidence>
<dbReference type="PRINTS" id="PR00037">
    <property type="entry name" value="HTHLACR"/>
</dbReference>
<dbReference type="SUPFAM" id="SSF46785">
    <property type="entry name" value="Winged helix' DNA-binding domain"/>
    <property type="match status" value="1"/>
</dbReference>
<dbReference type="InterPro" id="IPR036388">
    <property type="entry name" value="WH-like_DNA-bd_sf"/>
</dbReference>
<dbReference type="EMBL" id="SRLB01000004">
    <property type="protein sequence ID" value="TGE01346.1"/>
    <property type="molecule type" value="Genomic_DNA"/>
</dbReference>
<organism evidence="5 6">
    <name type="scientific">Methylobacterium nonmethylotrophicum</name>
    <dbReference type="NCBI Taxonomy" id="1141884"/>
    <lineage>
        <taxon>Bacteria</taxon>
        <taxon>Pseudomonadati</taxon>
        <taxon>Pseudomonadota</taxon>
        <taxon>Alphaproteobacteria</taxon>
        <taxon>Hyphomicrobiales</taxon>
        <taxon>Methylobacteriaceae</taxon>
        <taxon>Methylobacterium</taxon>
    </lineage>
</organism>
<name>A0A4Z0NUY1_9HYPH</name>
<evidence type="ECO:0000313" key="5">
    <source>
        <dbReference type="EMBL" id="TGE01346.1"/>
    </source>
</evidence>
<protein>
    <submittedName>
        <fullName evidence="5">DeoR/GlpR transcriptional regulator</fullName>
    </submittedName>
</protein>
<dbReference type="InterPro" id="IPR036390">
    <property type="entry name" value="WH_DNA-bd_sf"/>
</dbReference>
<accession>A0A4Z0NUY1</accession>
<keyword evidence="6" id="KW-1185">Reference proteome</keyword>
<evidence type="ECO:0000256" key="2">
    <source>
        <dbReference type="ARBA" id="ARBA00023015"/>
    </source>
</evidence>
<dbReference type="Pfam" id="PF00455">
    <property type="entry name" value="DeoRC"/>
    <property type="match status" value="1"/>
</dbReference>
<dbReference type="Proteomes" id="UP000297535">
    <property type="component" value="Unassembled WGS sequence"/>
</dbReference>
<dbReference type="Pfam" id="PF08220">
    <property type="entry name" value="HTH_DeoR"/>
    <property type="match status" value="1"/>
</dbReference>
<dbReference type="SUPFAM" id="SSF100950">
    <property type="entry name" value="NagB/RpiA/CoA transferase-like"/>
    <property type="match status" value="1"/>
</dbReference>
<evidence type="ECO:0000256" key="1">
    <source>
        <dbReference type="ARBA" id="ARBA00022491"/>
    </source>
</evidence>
<dbReference type="PANTHER" id="PTHR30363:SF4">
    <property type="entry name" value="GLYCEROL-3-PHOSPHATE REGULON REPRESSOR"/>
    <property type="match status" value="1"/>
</dbReference>
<proteinExistence type="predicted"/>
<gene>
    <name evidence="5" type="ORF">EU555_05600</name>
</gene>
<reference evidence="5 6" key="1">
    <citation type="submission" date="2019-04" db="EMBL/GenBank/DDBJ databases">
        <authorList>
            <person name="Feng G."/>
            <person name="Zhu H."/>
        </authorList>
    </citation>
    <scope>NUCLEOTIDE SEQUENCE [LARGE SCALE GENOMIC DNA]</scope>
    <source>
        <strain evidence="5 6">6HR-1</strain>
    </source>
</reference>
<dbReference type="InterPro" id="IPR001034">
    <property type="entry name" value="DeoR_HTH"/>
</dbReference>
<dbReference type="InterPro" id="IPR037171">
    <property type="entry name" value="NagB/RpiA_transferase-like"/>
</dbReference>
<dbReference type="AlphaFoldDB" id="A0A4Z0NUY1"/>
<evidence type="ECO:0000313" key="6">
    <source>
        <dbReference type="Proteomes" id="UP000297535"/>
    </source>
</evidence>
<keyword evidence="2" id="KW-0805">Transcription regulation</keyword>
<comment type="caution">
    <text evidence="5">The sequence shown here is derived from an EMBL/GenBank/DDBJ whole genome shotgun (WGS) entry which is preliminary data.</text>
</comment>
<dbReference type="PROSITE" id="PS51000">
    <property type="entry name" value="HTH_DEOR_2"/>
    <property type="match status" value="1"/>
</dbReference>